<dbReference type="GO" id="GO:0005102">
    <property type="term" value="F:signaling receptor binding"/>
    <property type="evidence" value="ECO:0007669"/>
    <property type="project" value="InterPro"/>
</dbReference>
<dbReference type="PANTHER" id="PTHR14106:SF0">
    <property type="entry name" value="TRIADIN"/>
    <property type="match status" value="1"/>
</dbReference>
<feature type="compositionally biased region" description="Basic and acidic residues" evidence="2">
    <location>
        <begin position="326"/>
        <end position="353"/>
    </location>
</feature>
<dbReference type="Proteomes" id="UP000193380">
    <property type="component" value="Unassembled WGS sequence"/>
</dbReference>
<feature type="compositionally biased region" description="Basic and acidic residues" evidence="2">
    <location>
        <begin position="298"/>
        <end position="319"/>
    </location>
</feature>
<dbReference type="EMBL" id="FR908003">
    <property type="protein sequence ID" value="CDQ87567.1"/>
    <property type="molecule type" value="Genomic_DNA"/>
</dbReference>
<organism evidence="3 4">
    <name type="scientific">Oncorhynchus mykiss</name>
    <name type="common">Rainbow trout</name>
    <name type="synonym">Salmo gairdneri</name>
    <dbReference type="NCBI Taxonomy" id="8022"/>
    <lineage>
        <taxon>Eukaryota</taxon>
        <taxon>Metazoa</taxon>
        <taxon>Chordata</taxon>
        <taxon>Craniata</taxon>
        <taxon>Vertebrata</taxon>
        <taxon>Euteleostomi</taxon>
        <taxon>Actinopterygii</taxon>
        <taxon>Neopterygii</taxon>
        <taxon>Teleostei</taxon>
        <taxon>Protacanthopterygii</taxon>
        <taxon>Salmoniformes</taxon>
        <taxon>Salmonidae</taxon>
        <taxon>Salmoninae</taxon>
        <taxon>Oncorhynchus</taxon>
    </lineage>
</organism>
<gene>
    <name evidence="3" type="ORF">GSONMT00034996001</name>
</gene>
<feature type="region of interest" description="Disordered" evidence="2">
    <location>
        <begin position="298"/>
        <end position="353"/>
    </location>
</feature>
<reference evidence="3" key="2">
    <citation type="submission" date="2014-03" db="EMBL/GenBank/DDBJ databases">
        <authorList>
            <person name="Genoscope - CEA"/>
        </authorList>
    </citation>
    <scope>NUCLEOTIDE SEQUENCE</scope>
</reference>
<evidence type="ECO:0000256" key="2">
    <source>
        <dbReference type="SAM" id="MobiDB-lite"/>
    </source>
</evidence>
<evidence type="ECO:0000256" key="1">
    <source>
        <dbReference type="ARBA" id="ARBA00004157"/>
    </source>
</evidence>
<dbReference type="PaxDb" id="8022-A0A060Y7R5"/>
<reference evidence="3" key="1">
    <citation type="journal article" date="2014" name="Nat. Commun.">
        <title>The rainbow trout genome provides novel insights into evolution after whole-genome duplication in vertebrates.</title>
        <authorList>
            <person name="Berthelot C."/>
            <person name="Brunet F."/>
            <person name="Chalopin D."/>
            <person name="Juanchich A."/>
            <person name="Bernard M."/>
            <person name="Noel B."/>
            <person name="Bento P."/>
            <person name="Da Silva C."/>
            <person name="Labadie K."/>
            <person name="Alberti A."/>
            <person name="Aury J.M."/>
            <person name="Louis A."/>
            <person name="Dehais P."/>
            <person name="Bardou P."/>
            <person name="Montfort J."/>
            <person name="Klopp C."/>
            <person name="Cabau C."/>
            <person name="Gaspin C."/>
            <person name="Thorgaard G.H."/>
            <person name="Boussaha M."/>
            <person name="Quillet E."/>
            <person name="Guyomard R."/>
            <person name="Galiana D."/>
            <person name="Bobe J."/>
            <person name="Volff J.N."/>
            <person name="Genet C."/>
            <person name="Wincker P."/>
            <person name="Jaillon O."/>
            <person name="Roest Crollius H."/>
            <person name="Guiguen Y."/>
        </authorList>
    </citation>
    <scope>NUCLEOTIDE SEQUENCE [LARGE SCALE GENOMIC DNA]</scope>
</reference>
<protein>
    <submittedName>
        <fullName evidence="3">Uncharacterized protein</fullName>
    </submittedName>
</protein>
<name>A0A060Y7R5_ONCMY</name>
<evidence type="ECO:0000313" key="3">
    <source>
        <dbReference type="EMBL" id="CDQ87567.1"/>
    </source>
</evidence>
<accession>A0A060Y7R5</accession>
<dbReference type="GO" id="GO:0033017">
    <property type="term" value="C:sarcoplasmic reticulum membrane"/>
    <property type="evidence" value="ECO:0007669"/>
    <property type="project" value="UniProtKB-SubCell"/>
</dbReference>
<dbReference type="PANTHER" id="PTHR14106">
    <property type="entry name" value="TRIADIN"/>
    <property type="match status" value="1"/>
</dbReference>
<comment type="subcellular location">
    <subcellularLocation>
        <location evidence="1">Sarcoplasmic reticulum membrane</location>
        <topology evidence="1">Single-pass type II membrane protein</topology>
    </subcellularLocation>
</comment>
<proteinExistence type="predicted"/>
<evidence type="ECO:0000313" key="4">
    <source>
        <dbReference type="Proteomes" id="UP000193380"/>
    </source>
</evidence>
<dbReference type="STRING" id="8022.A0A060Y7R5"/>
<sequence length="406" mass="46091">MFDVVEYKGVTDIQDVVLDPMKAVNDAVEGMSNMFYEAQECAFAPHLSLDHMNAVKDVKDLFMDFLSDDDGIRMPNGNFYLSYVDPVIIGRGVFNVTNNSICGVVGYIQGTLCVLLDAILDILQALIHALNINAEDIVHVIKDCTSSTGTYIWDLLPGIPQEVNIDPILVLRRMFGIVIEQKNMLVDYVSNLLIGDQGVIPEMNFDPMKVVTDAVLEIADGKNMFMDYLSNMLMDDKDEPSTIPASVMHVIRKKGQFLPPLEKVLRQSKERQAREEVVEEVEVVLKAMRDAQSMKEVENKKLEVKTEKKEEQAEEKAKPEAMPSVKKAEKTGPKEEPKKKTAREEKEMKKETKHLEKKVIHDFFNKKVVVEPKKKVDKKVKETKKDVQSTLWKSGMPLLFFCYISL</sequence>
<dbReference type="InterPro" id="IPR010798">
    <property type="entry name" value="Triadin"/>
</dbReference>
<dbReference type="AlphaFoldDB" id="A0A060Y7R5"/>